<sequence length="74" mass="8656">MGKRNGGEESERKNPAHVREKWSEMVTEKSIEEQEGSVLPEERERRKGKSNLANYQVSQKFFFFFCPSAKSLFI</sequence>
<evidence type="ECO:0000256" key="1">
    <source>
        <dbReference type="SAM" id="MobiDB-lite"/>
    </source>
</evidence>
<accession>A0AAV6LLN6</accession>
<dbReference type="AlphaFoldDB" id="A0AAV6LLN6"/>
<comment type="caution">
    <text evidence="2">The sequence shown here is derived from an EMBL/GenBank/DDBJ whole genome shotgun (WGS) entry which is preliminary data.</text>
</comment>
<name>A0AAV6LLN6_9ERIC</name>
<dbReference type="Proteomes" id="UP000823749">
    <property type="component" value="Chromosome 1"/>
</dbReference>
<proteinExistence type="predicted"/>
<evidence type="ECO:0000313" key="3">
    <source>
        <dbReference type="Proteomes" id="UP000823749"/>
    </source>
</evidence>
<protein>
    <submittedName>
        <fullName evidence="2">Uncharacterized protein</fullName>
    </submittedName>
</protein>
<keyword evidence="3" id="KW-1185">Reference proteome</keyword>
<organism evidence="2 3">
    <name type="scientific">Rhododendron griersonianum</name>
    <dbReference type="NCBI Taxonomy" id="479676"/>
    <lineage>
        <taxon>Eukaryota</taxon>
        <taxon>Viridiplantae</taxon>
        <taxon>Streptophyta</taxon>
        <taxon>Embryophyta</taxon>
        <taxon>Tracheophyta</taxon>
        <taxon>Spermatophyta</taxon>
        <taxon>Magnoliopsida</taxon>
        <taxon>eudicotyledons</taxon>
        <taxon>Gunneridae</taxon>
        <taxon>Pentapetalae</taxon>
        <taxon>asterids</taxon>
        <taxon>Ericales</taxon>
        <taxon>Ericaceae</taxon>
        <taxon>Ericoideae</taxon>
        <taxon>Rhodoreae</taxon>
        <taxon>Rhododendron</taxon>
    </lineage>
</organism>
<feature type="compositionally biased region" description="Basic and acidic residues" evidence="1">
    <location>
        <begin position="1"/>
        <end position="32"/>
    </location>
</feature>
<gene>
    <name evidence="2" type="ORF">RHGRI_001499</name>
</gene>
<reference evidence="2" key="1">
    <citation type="submission" date="2020-08" db="EMBL/GenBank/DDBJ databases">
        <title>Plant Genome Project.</title>
        <authorList>
            <person name="Zhang R.-G."/>
        </authorList>
    </citation>
    <scope>NUCLEOTIDE SEQUENCE</scope>
    <source>
        <strain evidence="2">WSP0</strain>
        <tissue evidence="2">Leaf</tissue>
    </source>
</reference>
<evidence type="ECO:0000313" key="2">
    <source>
        <dbReference type="EMBL" id="KAG5565609.1"/>
    </source>
</evidence>
<dbReference type="EMBL" id="JACTNZ010000001">
    <property type="protein sequence ID" value="KAG5565609.1"/>
    <property type="molecule type" value="Genomic_DNA"/>
</dbReference>
<feature type="region of interest" description="Disordered" evidence="1">
    <location>
        <begin position="1"/>
        <end position="49"/>
    </location>
</feature>